<feature type="signal peptide" evidence="1">
    <location>
        <begin position="1"/>
        <end position="21"/>
    </location>
</feature>
<evidence type="ECO:0000313" key="2">
    <source>
        <dbReference type="EMBL" id="KAK3937526.1"/>
    </source>
</evidence>
<reference evidence="3" key="1">
    <citation type="journal article" date="2023" name="Mol. Phylogenet. Evol.">
        <title>Genome-scale phylogeny and comparative genomics of the fungal order Sordariales.</title>
        <authorList>
            <person name="Hensen N."/>
            <person name="Bonometti L."/>
            <person name="Westerberg I."/>
            <person name="Brannstrom I.O."/>
            <person name="Guillou S."/>
            <person name="Cros-Aarteil S."/>
            <person name="Calhoun S."/>
            <person name="Haridas S."/>
            <person name="Kuo A."/>
            <person name="Mondo S."/>
            <person name="Pangilinan J."/>
            <person name="Riley R."/>
            <person name="LaButti K."/>
            <person name="Andreopoulos B."/>
            <person name="Lipzen A."/>
            <person name="Chen C."/>
            <person name="Yan M."/>
            <person name="Daum C."/>
            <person name="Ng V."/>
            <person name="Clum A."/>
            <person name="Steindorff A."/>
            <person name="Ohm R.A."/>
            <person name="Martin F."/>
            <person name="Silar P."/>
            <person name="Natvig D.O."/>
            <person name="Lalanne C."/>
            <person name="Gautier V."/>
            <person name="Ament-Velasquez S.L."/>
            <person name="Kruys A."/>
            <person name="Hutchinson M.I."/>
            <person name="Powell A.J."/>
            <person name="Barry K."/>
            <person name="Miller A.N."/>
            <person name="Grigoriev I.V."/>
            <person name="Debuchy R."/>
            <person name="Gladieux P."/>
            <person name="Hiltunen Thoren M."/>
            <person name="Johannesson H."/>
        </authorList>
    </citation>
    <scope>NUCLEOTIDE SEQUENCE [LARGE SCALE GENOMIC DNA]</scope>
    <source>
        <strain evidence="3">CBS 340.73</strain>
    </source>
</reference>
<dbReference type="Proteomes" id="UP001303473">
    <property type="component" value="Unassembled WGS sequence"/>
</dbReference>
<organism evidence="2 3">
    <name type="scientific">Diplogelasinospora grovesii</name>
    <dbReference type="NCBI Taxonomy" id="303347"/>
    <lineage>
        <taxon>Eukaryota</taxon>
        <taxon>Fungi</taxon>
        <taxon>Dikarya</taxon>
        <taxon>Ascomycota</taxon>
        <taxon>Pezizomycotina</taxon>
        <taxon>Sordariomycetes</taxon>
        <taxon>Sordariomycetidae</taxon>
        <taxon>Sordariales</taxon>
        <taxon>Diplogelasinosporaceae</taxon>
        <taxon>Diplogelasinospora</taxon>
    </lineage>
</organism>
<keyword evidence="1" id="KW-0732">Signal</keyword>
<gene>
    <name evidence="2" type="ORF">QBC46DRAFT_392564</name>
</gene>
<dbReference type="AlphaFoldDB" id="A0AAN6N2R7"/>
<keyword evidence="3" id="KW-1185">Reference proteome</keyword>
<evidence type="ECO:0000313" key="3">
    <source>
        <dbReference type="Proteomes" id="UP001303473"/>
    </source>
</evidence>
<dbReference type="InterPro" id="IPR008701">
    <property type="entry name" value="NPP1"/>
</dbReference>
<accession>A0AAN6N2R7</accession>
<feature type="chain" id="PRO_5042869509" evidence="1">
    <location>
        <begin position="22"/>
        <end position="283"/>
    </location>
</feature>
<evidence type="ECO:0000256" key="1">
    <source>
        <dbReference type="SAM" id="SignalP"/>
    </source>
</evidence>
<dbReference type="Pfam" id="PF05630">
    <property type="entry name" value="NPP1"/>
    <property type="match status" value="1"/>
</dbReference>
<dbReference type="EMBL" id="MU853852">
    <property type="protein sequence ID" value="KAK3937526.1"/>
    <property type="molecule type" value="Genomic_DNA"/>
</dbReference>
<name>A0AAN6N2R7_9PEZI</name>
<proteinExistence type="predicted"/>
<comment type="caution">
    <text evidence="2">The sequence shown here is derived from an EMBL/GenBank/DDBJ whole genome shotgun (WGS) entry which is preliminary data.</text>
</comment>
<protein>
    <submittedName>
        <fullName evidence="2">Uncharacterized protein</fullName>
    </submittedName>
</protein>
<sequence length="283" mass="30927">MRVPILSSIVLAACLPNGALAVTPVSDGDMTSLLNAGGVDLAIAASPMWFFGQALDHPPCYPTNATDASGGQTPSASLCDWPNTGCHCRNPGVGIGNPGPAFPVYYSYQKCNSTQVRVAYNLFYEKDGFNPDKIFGHPFDWERCIVIWSQQDDTTWTPSQLMLSQHSGYQTLNWANIQNTFNTADVSLPRGGDNGRQNLDHAKVYVAWSKHAHYDTRNTGWNDPISQLTDNAFRSQDWWYFPTKGDYLRADGSTALGALIRGYDWADATSNPASVNDGLCSAS</sequence>